<keyword evidence="4 6" id="KW-0807">Transducer</keyword>
<feature type="domain" description="Methyl-accepting transducer" evidence="8">
    <location>
        <begin position="301"/>
        <end position="551"/>
    </location>
</feature>
<evidence type="ECO:0000313" key="10">
    <source>
        <dbReference type="EMBL" id="KGX85345.1"/>
    </source>
</evidence>
<feature type="transmembrane region" description="Helical" evidence="7">
    <location>
        <begin position="208"/>
        <end position="228"/>
    </location>
</feature>
<keyword evidence="7" id="KW-1133">Transmembrane helix</keyword>
<keyword evidence="2" id="KW-1003">Cell membrane</keyword>
<evidence type="ECO:0000256" key="7">
    <source>
        <dbReference type="SAM" id="Phobius"/>
    </source>
</evidence>
<dbReference type="SMART" id="SM00283">
    <property type="entry name" value="MA"/>
    <property type="match status" value="1"/>
</dbReference>
<evidence type="ECO:0000256" key="5">
    <source>
        <dbReference type="ARBA" id="ARBA00029447"/>
    </source>
</evidence>
<comment type="caution">
    <text evidence="10">The sequence shown here is derived from an EMBL/GenBank/DDBJ whole genome shotgun (WGS) entry which is preliminary data.</text>
</comment>
<comment type="similarity">
    <text evidence="5">Belongs to the methyl-accepting chemotaxis (MCP) protein family.</text>
</comment>
<dbReference type="Gene3D" id="1.10.287.950">
    <property type="entry name" value="Methyl-accepting chemotaxis protein"/>
    <property type="match status" value="1"/>
</dbReference>
<dbReference type="Pfam" id="PF00015">
    <property type="entry name" value="MCPsignal"/>
    <property type="match status" value="1"/>
</dbReference>
<protein>
    <recommendedName>
        <fullName evidence="12">Methyl-accepting chemotaxis protein</fullName>
    </recommendedName>
</protein>
<dbReference type="RefSeq" id="WP_027448066.1">
    <property type="nucleotide sequence ID" value="NZ_AVPF01000041.1"/>
</dbReference>
<comment type="subcellular location">
    <subcellularLocation>
        <location evidence="1">Cell membrane</location>
    </subcellularLocation>
</comment>
<dbReference type="PANTHER" id="PTHR32089">
    <property type="entry name" value="METHYL-ACCEPTING CHEMOTAXIS PROTEIN MCPB"/>
    <property type="match status" value="1"/>
</dbReference>
<dbReference type="SUPFAM" id="SSF58104">
    <property type="entry name" value="Methyl-accepting chemotaxis protein (MCP) signaling domain"/>
    <property type="match status" value="1"/>
</dbReference>
<keyword evidence="3 7" id="KW-0472">Membrane</keyword>
<dbReference type="eggNOG" id="COG0840">
    <property type="taxonomic scope" value="Bacteria"/>
</dbReference>
<dbReference type="GO" id="GO:0005886">
    <property type="term" value="C:plasma membrane"/>
    <property type="evidence" value="ECO:0007669"/>
    <property type="project" value="UniProtKB-SubCell"/>
</dbReference>
<dbReference type="PROSITE" id="PS50885">
    <property type="entry name" value="HAMP"/>
    <property type="match status" value="1"/>
</dbReference>
<proteinExistence type="inferred from homology"/>
<evidence type="ECO:0000313" key="11">
    <source>
        <dbReference type="Proteomes" id="UP000030403"/>
    </source>
</evidence>
<evidence type="ECO:0008006" key="12">
    <source>
        <dbReference type="Google" id="ProtNLM"/>
    </source>
</evidence>
<dbReference type="InterPro" id="IPR003660">
    <property type="entry name" value="HAMP_dom"/>
</dbReference>
<dbReference type="Proteomes" id="UP000030403">
    <property type="component" value="Unassembled WGS sequence"/>
</dbReference>
<evidence type="ECO:0000256" key="3">
    <source>
        <dbReference type="ARBA" id="ARBA00023136"/>
    </source>
</evidence>
<reference evidence="10 11" key="1">
    <citation type="submission" date="2013-08" db="EMBL/GenBank/DDBJ databases">
        <authorList>
            <person name="Huang J."/>
            <person name="Wang G."/>
        </authorList>
    </citation>
    <scope>NUCLEOTIDE SEQUENCE [LARGE SCALE GENOMIC DNA]</scope>
    <source>
        <strain evidence="10 11">BH030004</strain>
    </source>
</reference>
<dbReference type="EMBL" id="AVPF01000041">
    <property type="protein sequence ID" value="KGX85345.1"/>
    <property type="molecule type" value="Genomic_DNA"/>
</dbReference>
<name>A0A0A5G2N1_9BACI</name>
<evidence type="ECO:0000259" key="8">
    <source>
        <dbReference type="PROSITE" id="PS50111"/>
    </source>
</evidence>
<dbReference type="InterPro" id="IPR004089">
    <property type="entry name" value="MCPsignal_dom"/>
</dbReference>
<organism evidence="10 11">
    <name type="scientific">Pontibacillus marinus BH030004 = DSM 16465</name>
    <dbReference type="NCBI Taxonomy" id="1385511"/>
    <lineage>
        <taxon>Bacteria</taxon>
        <taxon>Bacillati</taxon>
        <taxon>Bacillota</taxon>
        <taxon>Bacilli</taxon>
        <taxon>Bacillales</taxon>
        <taxon>Bacillaceae</taxon>
        <taxon>Pontibacillus</taxon>
    </lineage>
</organism>
<keyword evidence="11" id="KW-1185">Reference proteome</keyword>
<dbReference type="GO" id="GO:0007165">
    <property type="term" value="P:signal transduction"/>
    <property type="evidence" value="ECO:0007669"/>
    <property type="project" value="UniProtKB-KW"/>
</dbReference>
<evidence type="ECO:0000256" key="6">
    <source>
        <dbReference type="PROSITE-ProRule" id="PRU00284"/>
    </source>
</evidence>
<dbReference type="Gene3D" id="6.10.340.10">
    <property type="match status" value="1"/>
</dbReference>
<gene>
    <name evidence="10" type="ORF">N783_14875</name>
</gene>
<evidence type="ECO:0000256" key="4">
    <source>
        <dbReference type="ARBA" id="ARBA00023224"/>
    </source>
</evidence>
<sequence length="584" mass="66858">MKRFQLFQKSKRALRKVTSLQLFKKREKTVSKKKRNRTLSFQARLSIIVCILFLLSISCLGYLSYSKAKENQIELVQNRLEREVFVMKDMARSMMYAYVGDKETFNKQIAQVVESQRAELMQDGFSSRMYLLRDAEVQSFPEKETLEVGFNEDTINKIQTEEDGTYMADYKGEKRLFAYGSIQDFKGIYIISIPAHEFMSSVNQFAKYTITVAAVSLLLVFVIVYILIRNMFNPLVQLQRIMRRARDGEFDDASSIKTSIPEIQSLSESYQELIDQISYMLTNIKVAVNQLSGTSDELAVSSDKLGDSQTDMKQELENVIQGTQKTEGTFKEQMSVFEELTYFLDRLLSSFNEMYNKQHLMNDSIEEGNRSVSSIMNALETYHQGFKDMTGKIQDLEENTVNIDQAGKMIQSLAERTKLLALNATIEAARAGEDGKGFAVVASEVRKLAENSREAALEIDEKMKHTLGISEYLSGEFHNMYQQLTEHLQSAQSSISSFDLLSEHIRQFNEHLNDSKGEVNKASEMIPKMEQAFQEFYQVSNQTLVSAQQLFEAAEMQEMQMNETDEVRNQLVALSQELATLTTK</sequence>
<feature type="domain" description="HAMP" evidence="9">
    <location>
        <begin position="229"/>
        <end position="282"/>
    </location>
</feature>
<keyword evidence="7" id="KW-0812">Transmembrane</keyword>
<dbReference type="AlphaFoldDB" id="A0A0A5G2N1"/>
<evidence type="ECO:0000259" key="9">
    <source>
        <dbReference type="PROSITE" id="PS50885"/>
    </source>
</evidence>
<dbReference type="PROSITE" id="PS50111">
    <property type="entry name" value="CHEMOTAXIS_TRANSDUC_2"/>
    <property type="match status" value="1"/>
</dbReference>
<evidence type="ECO:0000256" key="2">
    <source>
        <dbReference type="ARBA" id="ARBA00022475"/>
    </source>
</evidence>
<dbReference type="PANTHER" id="PTHR32089:SF112">
    <property type="entry name" value="LYSOZYME-LIKE PROTEIN-RELATED"/>
    <property type="match status" value="1"/>
</dbReference>
<evidence type="ECO:0000256" key="1">
    <source>
        <dbReference type="ARBA" id="ARBA00004236"/>
    </source>
</evidence>
<accession>A0A0A5G2N1</accession>
<dbReference type="STRING" id="1385511.GCA_000425225_00612"/>